<dbReference type="AlphaFoldDB" id="A0A0A8ZTZ5"/>
<accession>A0A0A8ZTZ5</accession>
<sequence length="17" mass="1849">MCVDTAIEAQIICTPIQ</sequence>
<protein>
    <submittedName>
        <fullName evidence="1">Uncharacterized protein</fullName>
    </submittedName>
</protein>
<dbReference type="EMBL" id="GBRH01255011">
    <property type="protein sequence ID" value="JAD42884.1"/>
    <property type="molecule type" value="Transcribed_RNA"/>
</dbReference>
<organism evidence="1">
    <name type="scientific">Arundo donax</name>
    <name type="common">Giant reed</name>
    <name type="synonym">Donax arundinaceus</name>
    <dbReference type="NCBI Taxonomy" id="35708"/>
    <lineage>
        <taxon>Eukaryota</taxon>
        <taxon>Viridiplantae</taxon>
        <taxon>Streptophyta</taxon>
        <taxon>Embryophyta</taxon>
        <taxon>Tracheophyta</taxon>
        <taxon>Spermatophyta</taxon>
        <taxon>Magnoliopsida</taxon>
        <taxon>Liliopsida</taxon>
        <taxon>Poales</taxon>
        <taxon>Poaceae</taxon>
        <taxon>PACMAD clade</taxon>
        <taxon>Arundinoideae</taxon>
        <taxon>Arundineae</taxon>
        <taxon>Arundo</taxon>
    </lineage>
</organism>
<name>A0A0A8ZTZ5_ARUDO</name>
<proteinExistence type="predicted"/>
<reference evidence="1" key="2">
    <citation type="journal article" date="2015" name="Data Brief">
        <title>Shoot transcriptome of the giant reed, Arundo donax.</title>
        <authorList>
            <person name="Barrero R.A."/>
            <person name="Guerrero F.D."/>
            <person name="Moolhuijzen P."/>
            <person name="Goolsby J.A."/>
            <person name="Tidwell J."/>
            <person name="Bellgard S.E."/>
            <person name="Bellgard M.I."/>
        </authorList>
    </citation>
    <scope>NUCLEOTIDE SEQUENCE</scope>
    <source>
        <tissue evidence="1">Shoot tissue taken approximately 20 cm above the soil surface</tissue>
    </source>
</reference>
<reference evidence="1" key="1">
    <citation type="submission" date="2014-09" db="EMBL/GenBank/DDBJ databases">
        <authorList>
            <person name="Magalhaes I.L.F."/>
            <person name="Oliveira U."/>
            <person name="Santos F.R."/>
            <person name="Vidigal T.H.D.A."/>
            <person name="Brescovit A.D."/>
            <person name="Santos A.J."/>
        </authorList>
    </citation>
    <scope>NUCLEOTIDE SEQUENCE</scope>
    <source>
        <tissue evidence="1">Shoot tissue taken approximately 20 cm above the soil surface</tissue>
    </source>
</reference>
<evidence type="ECO:0000313" key="1">
    <source>
        <dbReference type="EMBL" id="JAD42884.1"/>
    </source>
</evidence>